<evidence type="ECO:0000259" key="1">
    <source>
        <dbReference type="Pfam" id="PF13456"/>
    </source>
</evidence>
<protein>
    <recommendedName>
        <fullName evidence="1">RNase H type-1 domain-containing protein</fullName>
    </recommendedName>
</protein>
<dbReference type="GeneID" id="140005515"/>
<dbReference type="Gene3D" id="3.30.420.10">
    <property type="entry name" value="Ribonuclease H-like superfamily/Ribonuclease H"/>
    <property type="match status" value="1"/>
</dbReference>
<gene>
    <name evidence="3" type="primary">LOC140005515</name>
</gene>
<name>A0ABM4U5R0_COFAR</name>
<dbReference type="InterPro" id="IPR044730">
    <property type="entry name" value="RNase_H-like_dom_plant"/>
</dbReference>
<dbReference type="PANTHER" id="PTHR47074:SF48">
    <property type="entry name" value="POLYNUCLEOTIDYL TRANSFERASE, RIBONUCLEASE H-LIKE SUPERFAMILY PROTEIN"/>
    <property type="match status" value="1"/>
</dbReference>
<dbReference type="RefSeq" id="XP_071902620.1">
    <property type="nucleotide sequence ID" value="XM_072046519.1"/>
</dbReference>
<reference evidence="3" key="1">
    <citation type="submission" date="2025-08" db="UniProtKB">
        <authorList>
            <consortium name="RefSeq"/>
        </authorList>
    </citation>
    <scope>IDENTIFICATION</scope>
    <source>
        <tissue evidence="3">Leaves</tissue>
    </source>
</reference>
<keyword evidence="2" id="KW-1185">Reference proteome</keyword>
<accession>A0ABM4U5R0</accession>
<dbReference type="PANTHER" id="PTHR47074">
    <property type="entry name" value="BNAC02G40300D PROTEIN"/>
    <property type="match status" value="1"/>
</dbReference>
<evidence type="ECO:0000313" key="2">
    <source>
        <dbReference type="Proteomes" id="UP001652660"/>
    </source>
</evidence>
<sequence>MVVNKAMQEWQEYELVNQKIKEAEQETGPQSQDRWKPPIAGVVIRNTDAATDIKHGKASWGMIARRGYGDIVGAWASIEKRCSDPVVEEACAIRKALTVTMQEGWVNVEIQSDCKIAVSKILDEDTRDAKIETLIEDIKLLKQNFRNCNFSFIRREGNVVSHSLARFALNLVEDVYWKVFFPLKLTRLAREDLGAVAPIL</sequence>
<dbReference type="InterPro" id="IPR002156">
    <property type="entry name" value="RNaseH_domain"/>
</dbReference>
<dbReference type="SUPFAM" id="SSF53098">
    <property type="entry name" value="Ribonuclease H-like"/>
    <property type="match status" value="1"/>
</dbReference>
<dbReference type="InterPro" id="IPR036397">
    <property type="entry name" value="RNaseH_sf"/>
</dbReference>
<proteinExistence type="predicted"/>
<evidence type="ECO:0000313" key="3">
    <source>
        <dbReference type="RefSeq" id="XP_071902620.1"/>
    </source>
</evidence>
<dbReference type="Proteomes" id="UP001652660">
    <property type="component" value="Chromosome 4e"/>
</dbReference>
<dbReference type="CDD" id="cd06222">
    <property type="entry name" value="RNase_H_like"/>
    <property type="match status" value="1"/>
</dbReference>
<dbReference type="Pfam" id="PF13456">
    <property type="entry name" value="RVT_3"/>
    <property type="match status" value="1"/>
</dbReference>
<feature type="domain" description="RNase H type-1" evidence="1">
    <location>
        <begin position="46"/>
        <end position="168"/>
    </location>
</feature>
<dbReference type="InterPro" id="IPR012337">
    <property type="entry name" value="RNaseH-like_sf"/>
</dbReference>
<organism evidence="2 3">
    <name type="scientific">Coffea arabica</name>
    <name type="common">Arabian coffee</name>
    <dbReference type="NCBI Taxonomy" id="13443"/>
    <lineage>
        <taxon>Eukaryota</taxon>
        <taxon>Viridiplantae</taxon>
        <taxon>Streptophyta</taxon>
        <taxon>Embryophyta</taxon>
        <taxon>Tracheophyta</taxon>
        <taxon>Spermatophyta</taxon>
        <taxon>Magnoliopsida</taxon>
        <taxon>eudicotyledons</taxon>
        <taxon>Gunneridae</taxon>
        <taxon>Pentapetalae</taxon>
        <taxon>asterids</taxon>
        <taxon>lamiids</taxon>
        <taxon>Gentianales</taxon>
        <taxon>Rubiaceae</taxon>
        <taxon>Ixoroideae</taxon>
        <taxon>Gardenieae complex</taxon>
        <taxon>Bertiereae - Coffeeae clade</taxon>
        <taxon>Coffeeae</taxon>
        <taxon>Coffea</taxon>
    </lineage>
</organism>
<dbReference type="InterPro" id="IPR052929">
    <property type="entry name" value="RNase_H-like_EbsB-rel"/>
</dbReference>